<name>A0ABX1VZ00_9FIRM</name>
<dbReference type="Proteomes" id="UP000539052">
    <property type="component" value="Unassembled WGS sequence"/>
</dbReference>
<evidence type="ECO:0000313" key="2">
    <source>
        <dbReference type="Proteomes" id="UP000539052"/>
    </source>
</evidence>
<dbReference type="InterPro" id="IPR038559">
    <property type="entry name" value="XkdN-like_sf"/>
</dbReference>
<dbReference type="EMBL" id="JAAOXG010000061">
    <property type="protein sequence ID" value="NNJ32645.1"/>
    <property type="molecule type" value="Genomic_DNA"/>
</dbReference>
<evidence type="ECO:0008006" key="3">
    <source>
        <dbReference type="Google" id="ProtNLM"/>
    </source>
</evidence>
<dbReference type="Pfam" id="PF08890">
    <property type="entry name" value="Phage_TAC_5"/>
    <property type="match status" value="1"/>
</dbReference>
<dbReference type="InterPro" id="IPR014986">
    <property type="entry name" value="XkdN-like"/>
</dbReference>
<dbReference type="Gene3D" id="3.30.2220.30">
    <property type="match status" value="1"/>
</dbReference>
<reference evidence="1 2" key="1">
    <citation type="submission" date="2020-03" db="EMBL/GenBank/DDBJ databases">
        <title>Genome Sequence of industrial isolate, B5A.</title>
        <authorList>
            <person name="Sharma S."/>
            <person name="Patil P.B."/>
            <person name="Korpole S."/>
        </authorList>
    </citation>
    <scope>NUCLEOTIDE SEQUENCE [LARGE SCALE GENOMIC DNA]</scope>
    <source>
        <strain evidence="1 2">PI-S10-B5A</strain>
    </source>
</reference>
<dbReference type="RefSeq" id="WP_170823705.1">
    <property type="nucleotide sequence ID" value="NZ_JAAOXG010000061.1"/>
</dbReference>
<accession>A0ABX1VZ00</accession>
<sequence>MNLAEKLMKLDRKKLEEVPTGEIEIKRLSQLTGEPFTVKCRAIPGERYTEIGSVMTDHKGKLDLGKVYRVNTLLAVEGVVEPDLRDAKLQEHFGCKTPKDLAEVLFQGGEMSKVGDLITELSGFGEESDNEIKN</sequence>
<gene>
    <name evidence="1" type="ORF">G9470_23050</name>
</gene>
<proteinExistence type="predicted"/>
<keyword evidence="2" id="KW-1185">Reference proteome</keyword>
<protein>
    <recommendedName>
        <fullName evidence="3">XkdN-like tail assembly chaperone</fullName>
    </recommendedName>
</protein>
<evidence type="ECO:0000313" key="1">
    <source>
        <dbReference type="EMBL" id="NNJ32645.1"/>
    </source>
</evidence>
<comment type="caution">
    <text evidence="1">The sequence shown here is derived from an EMBL/GenBank/DDBJ whole genome shotgun (WGS) entry which is preliminary data.</text>
</comment>
<organism evidence="1 2">
    <name type="scientific">Lacrimispora defluvii</name>
    <dbReference type="NCBI Taxonomy" id="2719233"/>
    <lineage>
        <taxon>Bacteria</taxon>
        <taxon>Bacillati</taxon>
        <taxon>Bacillota</taxon>
        <taxon>Clostridia</taxon>
        <taxon>Lachnospirales</taxon>
        <taxon>Lachnospiraceae</taxon>
        <taxon>Lacrimispora</taxon>
    </lineage>
</organism>